<dbReference type="PANTHER" id="PTHR30003">
    <property type="entry name" value="L-LACTATE PERMEASE"/>
    <property type="match status" value="1"/>
</dbReference>
<accession>A0A367F3R9</accession>
<keyword evidence="7 8" id="KW-0472">Membrane</keyword>
<dbReference type="Proteomes" id="UP000253094">
    <property type="component" value="Unassembled WGS sequence"/>
</dbReference>
<evidence type="ECO:0000256" key="7">
    <source>
        <dbReference type="ARBA" id="ARBA00023136"/>
    </source>
</evidence>
<sequence length="569" mass="58116">MYQQILAPIGGSLGLSAAVASLPLLVLIVLLGVFGVRADVAAAFGLLAAVLIAVFVYRVPVTPLVSGTAQGAAFGLFPITWIMLNAVWVNRLIDASGLLTVVRSTFTGLSPDRRVQALVVAFCFGALLEAMAGFGAPVIVITAILMTLGLAPIRAATVAMFADAGGAAFGSMGNPIAALGKATNLPAAELGQMVGRQSAIMAICVPFVILLVLDGRRGVRELWPIGLVAGLGFAAGQAVTSNFIAYPLADLIGALLAGGATAAVLRLWPRSDPATASDPTRDPAPQSEPMRDPAPPSDPAPAFGTAGPGALPLQDSAPARGSPATTLRAFTPYLMLIVLLALVAIDNPVARAANRLALTFRWPGVEVADVHGRPLSLDVFQFNWLTATGTVVLVAGLVSTAILRLPVRVALREYGLAAARIRRAGVTVTLLLALAYLMNYSGQVMTIGTWLAGAGGAFVLLSPLLGWLGGAATGSDTSANALFGAIQVSAAEKIGISPVLLAATNSEAGVLGKLVSPQNLAVAAAMAGMAGREGTLFRRTFPWSAGLLVAFAVLVALMATGPLSWMVVG</sequence>
<evidence type="ECO:0000256" key="4">
    <source>
        <dbReference type="ARBA" id="ARBA00022475"/>
    </source>
</evidence>
<evidence type="ECO:0000313" key="10">
    <source>
        <dbReference type="EMBL" id="RCG24512.1"/>
    </source>
</evidence>
<dbReference type="Pfam" id="PF02652">
    <property type="entry name" value="Lactate_perm"/>
    <property type="match status" value="1"/>
</dbReference>
<proteinExistence type="inferred from homology"/>
<keyword evidence="11" id="KW-1185">Reference proteome</keyword>
<feature type="transmembrane region" description="Helical" evidence="8">
    <location>
        <begin position="424"/>
        <end position="441"/>
    </location>
</feature>
<dbReference type="OrthoDB" id="9761056at2"/>
<feature type="transmembrane region" description="Helical" evidence="8">
    <location>
        <begin position="193"/>
        <end position="213"/>
    </location>
</feature>
<comment type="subcellular location">
    <subcellularLocation>
        <location evidence="1 8">Cell membrane</location>
        <topology evidence="1 8">Multi-pass membrane protein</topology>
    </subcellularLocation>
</comment>
<feature type="region of interest" description="Disordered" evidence="9">
    <location>
        <begin position="271"/>
        <end position="308"/>
    </location>
</feature>
<dbReference type="InterPro" id="IPR003804">
    <property type="entry name" value="Lactate_perm"/>
</dbReference>
<evidence type="ECO:0000256" key="6">
    <source>
        <dbReference type="ARBA" id="ARBA00022989"/>
    </source>
</evidence>
<evidence type="ECO:0000256" key="2">
    <source>
        <dbReference type="ARBA" id="ARBA00010100"/>
    </source>
</evidence>
<comment type="similarity">
    <text evidence="2 8">Belongs to the lactate permease family.</text>
</comment>
<protein>
    <recommendedName>
        <fullName evidence="8">L-lactate permease</fullName>
    </recommendedName>
</protein>
<dbReference type="GO" id="GO:0005886">
    <property type="term" value="C:plasma membrane"/>
    <property type="evidence" value="ECO:0007669"/>
    <property type="project" value="UniProtKB-SubCell"/>
</dbReference>
<name>A0A367F3R9_9ACTN</name>
<evidence type="ECO:0000256" key="3">
    <source>
        <dbReference type="ARBA" id="ARBA00022448"/>
    </source>
</evidence>
<keyword evidence="6 8" id="KW-1133">Transmembrane helix</keyword>
<feature type="transmembrane region" description="Helical" evidence="8">
    <location>
        <begin position="545"/>
        <end position="568"/>
    </location>
</feature>
<feature type="transmembrane region" description="Helical" evidence="8">
    <location>
        <begin position="225"/>
        <end position="245"/>
    </location>
</feature>
<comment type="caution">
    <text evidence="10">The sequence shown here is derived from an EMBL/GenBank/DDBJ whole genome shotgun (WGS) entry which is preliminary data.</text>
</comment>
<evidence type="ECO:0000256" key="5">
    <source>
        <dbReference type="ARBA" id="ARBA00022692"/>
    </source>
</evidence>
<evidence type="ECO:0000313" key="11">
    <source>
        <dbReference type="Proteomes" id="UP000253094"/>
    </source>
</evidence>
<organism evidence="10 11">
    <name type="scientific">Sphaerisporangium album</name>
    <dbReference type="NCBI Taxonomy" id="509200"/>
    <lineage>
        <taxon>Bacteria</taxon>
        <taxon>Bacillati</taxon>
        <taxon>Actinomycetota</taxon>
        <taxon>Actinomycetes</taxon>
        <taxon>Streptosporangiales</taxon>
        <taxon>Streptosporangiaceae</taxon>
        <taxon>Sphaerisporangium</taxon>
    </lineage>
</organism>
<feature type="transmembrane region" description="Helical" evidence="8">
    <location>
        <begin position="12"/>
        <end position="34"/>
    </location>
</feature>
<dbReference type="RefSeq" id="WP_114032838.1">
    <property type="nucleotide sequence ID" value="NZ_QOIL01000024.1"/>
</dbReference>
<feature type="transmembrane region" description="Helical" evidence="8">
    <location>
        <begin position="40"/>
        <end position="59"/>
    </location>
</feature>
<dbReference type="AlphaFoldDB" id="A0A367F3R9"/>
<keyword evidence="5 8" id="KW-0812">Transmembrane</keyword>
<comment type="function">
    <text evidence="8">Uptake of L-lactate across the membrane. Can also transport D-lactate and glycolate.</text>
</comment>
<dbReference type="GO" id="GO:0015295">
    <property type="term" value="F:solute:proton symporter activity"/>
    <property type="evidence" value="ECO:0007669"/>
    <property type="project" value="TreeGrafter"/>
</dbReference>
<gene>
    <name evidence="10" type="ORF">DQ384_33285</name>
</gene>
<evidence type="ECO:0000256" key="9">
    <source>
        <dbReference type="SAM" id="MobiDB-lite"/>
    </source>
</evidence>
<evidence type="ECO:0000256" key="1">
    <source>
        <dbReference type="ARBA" id="ARBA00004651"/>
    </source>
</evidence>
<feature type="transmembrane region" description="Helical" evidence="8">
    <location>
        <begin position="382"/>
        <end position="403"/>
    </location>
</feature>
<dbReference type="PANTHER" id="PTHR30003:SF0">
    <property type="entry name" value="GLYCOLATE PERMEASE GLCA-RELATED"/>
    <property type="match status" value="1"/>
</dbReference>
<dbReference type="GO" id="GO:0015129">
    <property type="term" value="F:lactate transmembrane transporter activity"/>
    <property type="evidence" value="ECO:0007669"/>
    <property type="project" value="UniProtKB-UniRule"/>
</dbReference>
<keyword evidence="3 8" id="KW-0813">Transport</keyword>
<feature type="transmembrane region" description="Helical" evidence="8">
    <location>
        <begin position="447"/>
        <end position="468"/>
    </location>
</feature>
<reference evidence="10 11" key="1">
    <citation type="submission" date="2018-06" db="EMBL/GenBank/DDBJ databases">
        <title>Sphaerisporangium craniellae sp. nov., isolated from a marine sponge in the South China Sea.</title>
        <authorList>
            <person name="Li L."/>
        </authorList>
    </citation>
    <scope>NUCLEOTIDE SEQUENCE [LARGE SCALE GENOMIC DNA]</scope>
    <source>
        <strain evidence="10 11">CCTCC AA 208026</strain>
    </source>
</reference>
<feature type="transmembrane region" description="Helical" evidence="8">
    <location>
        <begin position="155"/>
        <end position="173"/>
    </location>
</feature>
<dbReference type="NCBIfam" id="TIGR00795">
    <property type="entry name" value="lctP"/>
    <property type="match status" value="1"/>
</dbReference>
<feature type="transmembrane region" description="Helical" evidence="8">
    <location>
        <begin position="327"/>
        <end position="345"/>
    </location>
</feature>
<dbReference type="EMBL" id="QOIL01000024">
    <property type="protein sequence ID" value="RCG24512.1"/>
    <property type="molecule type" value="Genomic_DNA"/>
</dbReference>
<feature type="transmembrane region" description="Helical" evidence="8">
    <location>
        <begin position="71"/>
        <end position="89"/>
    </location>
</feature>
<feature type="transmembrane region" description="Helical" evidence="8">
    <location>
        <begin position="251"/>
        <end position="268"/>
    </location>
</feature>
<feature type="transmembrane region" description="Helical" evidence="8">
    <location>
        <begin position="115"/>
        <end position="148"/>
    </location>
</feature>
<keyword evidence="4 8" id="KW-1003">Cell membrane</keyword>
<evidence type="ECO:0000256" key="8">
    <source>
        <dbReference type="RuleBase" id="RU365092"/>
    </source>
</evidence>